<evidence type="ECO:0000313" key="3">
    <source>
        <dbReference type="Proteomes" id="UP001149954"/>
    </source>
</evidence>
<feature type="region of interest" description="Disordered" evidence="1">
    <location>
        <begin position="1"/>
        <end position="20"/>
    </location>
</feature>
<name>A0A9W9Y5R6_9EURO</name>
<accession>A0A9W9Y5R6</accession>
<dbReference type="AlphaFoldDB" id="A0A9W9Y5R6"/>
<comment type="caution">
    <text evidence="2">The sequence shown here is derived from an EMBL/GenBank/DDBJ whole genome shotgun (WGS) entry which is preliminary data.</text>
</comment>
<proteinExistence type="predicted"/>
<gene>
    <name evidence="2" type="ORF">N7463_001228</name>
</gene>
<keyword evidence="3" id="KW-1185">Reference proteome</keyword>
<dbReference type="OrthoDB" id="4351693at2759"/>
<evidence type="ECO:0000313" key="2">
    <source>
        <dbReference type="EMBL" id="KAJ5520775.1"/>
    </source>
</evidence>
<reference evidence="2" key="2">
    <citation type="journal article" date="2023" name="IMA Fungus">
        <title>Comparative genomic study of the Penicillium genus elucidates a diverse pangenome and 15 lateral gene transfer events.</title>
        <authorList>
            <person name="Petersen C."/>
            <person name="Sorensen T."/>
            <person name="Nielsen M.R."/>
            <person name="Sondergaard T.E."/>
            <person name="Sorensen J.L."/>
            <person name="Fitzpatrick D.A."/>
            <person name="Frisvad J.C."/>
            <person name="Nielsen K.L."/>
        </authorList>
    </citation>
    <scope>NUCLEOTIDE SEQUENCE</scope>
    <source>
        <strain evidence="2">IBT 29495</strain>
    </source>
</reference>
<evidence type="ECO:0000256" key="1">
    <source>
        <dbReference type="SAM" id="MobiDB-lite"/>
    </source>
</evidence>
<dbReference type="Proteomes" id="UP001149954">
    <property type="component" value="Unassembled WGS sequence"/>
</dbReference>
<protein>
    <submittedName>
        <fullName evidence="2">D-isomer specific 2-hydroxyacid dehydrogenase NAD-binding</fullName>
    </submittedName>
</protein>
<organism evidence="2 3">
    <name type="scientific">Penicillium fimorum</name>
    <dbReference type="NCBI Taxonomy" id="1882269"/>
    <lineage>
        <taxon>Eukaryota</taxon>
        <taxon>Fungi</taxon>
        <taxon>Dikarya</taxon>
        <taxon>Ascomycota</taxon>
        <taxon>Pezizomycotina</taxon>
        <taxon>Eurotiomycetes</taxon>
        <taxon>Eurotiomycetidae</taxon>
        <taxon>Eurotiales</taxon>
        <taxon>Aspergillaceae</taxon>
        <taxon>Penicillium</taxon>
    </lineage>
</organism>
<reference evidence="2" key="1">
    <citation type="submission" date="2022-12" db="EMBL/GenBank/DDBJ databases">
        <authorList>
            <person name="Petersen C."/>
        </authorList>
    </citation>
    <scope>NUCLEOTIDE SEQUENCE</scope>
    <source>
        <strain evidence="2">IBT 29495</strain>
    </source>
</reference>
<feature type="compositionally biased region" description="Polar residues" evidence="1">
    <location>
        <begin position="10"/>
        <end position="20"/>
    </location>
</feature>
<sequence length="112" mass="12358">MPTLIPQPCPSTTAGPSANMSGVQPLDFTAARHLLEQAIINLRDCIDHREIMATSDSVDPDEFEELSSHIWDTKVEIAQQIRGFGDPRGATMLINFFHRLIGNLPDPNGHIP</sequence>
<dbReference type="EMBL" id="JAPWDS010000001">
    <property type="protein sequence ID" value="KAJ5520775.1"/>
    <property type="molecule type" value="Genomic_DNA"/>
</dbReference>